<proteinExistence type="predicted"/>
<dbReference type="InterPro" id="IPR017803">
    <property type="entry name" value="CHP03437_C"/>
</dbReference>
<protein>
    <recommendedName>
        <fullName evidence="3">BACON domain-containing protein</fullName>
    </recommendedName>
</protein>
<evidence type="ECO:0008006" key="3">
    <source>
        <dbReference type="Google" id="ProtNLM"/>
    </source>
</evidence>
<organism evidence="2">
    <name type="scientific">Solibacter usitatus (strain Ellin6076)</name>
    <dbReference type="NCBI Taxonomy" id="234267"/>
    <lineage>
        <taxon>Bacteria</taxon>
        <taxon>Pseudomonadati</taxon>
        <taxon>Acidobacteriota</taxon>
        <taxon>Terriglobia</taxon>
        <taxon>Bryobacterales</taxon>
        <taxon>Solibacteraceae</taxon>
        <taxon>Candidatus Solibacter</taxon>
    </lineage>
</organism>
<feature type="chain" id="PRO_5004162594" description="BACON domain-containing protein" evidence="1">
    <location>
        <begin position="26"/>
        <end position="564"/>
    </location>
</feature>
<name>Q01TN4_SOLUE</name>
<dbReference type="InParanoid" id="Q01TN4"/>
<sequence precursor="true">MRQLATSKRILLPLLILATCGLSFADYGDTVYFTYQIGSTIPSPQYSTITSTTTRQIPNLAIRTSGQWWIQASLSSTTTPSTLTMGVNPTGLSAGGYSGSVEVWSPNMGNTLVYYINLTVTNPPPPLTASPSSMTFNAVQGATLPPSQTLVIGALITAGAMITSDSTPPGWLNAGWISVGTAPMRIPLSISPSFTNLSPGTYTTSLHFTAPFSSQEVTVPITLNVSAPPPVLRTSANQLPFQYLAGSSTPATQAIQVTSSGSALTTAVSLSAPWLTANPLNGSTPLTVNVGVNPAGLAAGTYNGQVVVTTTGVFTNSSTQTIAVSLTVTPDNRPIITSVVNAASFKSVIGPGTWISIMGSNLGPNTLPQGVPFPISMNGVSAELDGVGGAYSLLFQFTSPTQINAFLPQVLPISFLNASCSIAVTTPTGATSFNTFCQGLAPALFSYGPQQYASATHLDGSVVGVVAGTRPAQNGEIITLWGTGFGQTAPPVSNVNSVFPPQVLANSVAVYVGGQSVQVLWAGMVGTGLYQFNIQLPDNLMPGDVPVSIKTVGTETERVVLSIR</sequence>
<dbReference type="KEGG" id="sus:Acid_6051"/>
<accession>Q01TN4</accession>
<dbReference type="AlphaFoldDB" id="Q01TN4"/>
<evidence type="ECO:0000256" key="1">
    <source>
        <dbReference type="SAM" id="SignalP"/>
    </source>
</evidence>
<feature type="signal peptide" evidence="1">
    <location>
        <begin position="1"/>
        <end position="25"/>
    </location>
</feature>
<evidence type="ECO:0000313" key="2">
    <source>
        <dbReference type="EMBL" id="ABJ86986.1"/>
    </source>
</evidence>
<reference evidence="2" key="1">
    <citation type="submission" date="2006-10" db="EMBL/GenBank/DDBJ databases">
        <title>Complete sequence of Solibacter usitatus Ellin6076.</title>
        <authorList>
            <consortium name="US DOE Joint Genome Institute"/>
            <person name="Copeland A."/>
            <person name="Lucas S."/>
            <person name="Lapidus A."/>
            <person name="Barry K."/>
            <person name="Detter J.C."/>
            <person name="Glavina del Rio T."/>
            <person name="Hammon N."/>
            <person name="Israni S."/>
            <person name="Dalin E."/>
            <person name="Tice H."/>
            <person name="Pitluck S."/>
            <person name="Thompson L.S."/>
            <person name="Brettin T."/>
            <person name="Bruce D."/>
            <person name="Han C."/>
            <person name="Tapia R."/>
            <person name="Gilna P."/>
            <person name="Schmutz J."/>
            <person name="Larimer F."/>
            <person name="Land M."/>
            <person name="Hauser L."/>
            <person name="Kyrpides N."/>
            <person name="Mikhailova N."/>
            <person name="Janssen P.H."/>
            <person name="Kuske C.R."/>
            <person name="Richardson P."/>
        </authorList>
    </citation>
    <scope>NUCLEOTIDE SEQUENCE</scope>
    <source>
        <strain evidence="2">Ellin6076</strain>
    </source>
</reference>
<dbReference type="eggNOG" id="COG1075">
    <property type="taxonomic scope" value="Bacteria"/>
</dbReference>
<gene>
    <name evidence="2" type="ordered locus">Acid_6051</name>
</gene>
<dbReference type="NCBIfam" id="TIGR03437">
    <property type="entry name" value="Soli_cterm"/>
    <property type="match status" value="1"/>
</dbReference>
<keyword evidence="1" id="KW-0732">Signal</keyword>
<dbReference type="HOGENOM" id="CLU_483037_0_0_0"/>
<dbReference type="EMBL" id="CP000473">
    <property type="protein sequence ID" value="ABJ86986.1"/>
    <property type="molecule type" value="Genomic_DNA"/>
</dbReference>